<reference evidence="2 3" key="1">
    <citation type="submission" date="2016-07" db="EMBL/GenBank/DDBJ databases">
        <title>Pervasive Adenine N6-methylation of Active Genes in Fungi.</title>
        <authorList>
            <consortium name="DOE Joint Genome Institute"/>
            <person name="Mondo S.J."/>
            <person name="Dannebaum R.O."/>
            <person name="Kuo R.C."/>
            <person name="Labutti K."/>
            <person name="Haridas S."/>
            <person name="Kuo A."/>
            <person name="Salamov A."/>
            <person name="Ahrendt S.R."/>
            <person name="Lipzen A."/>
            <person name="Sullivan W."/>
            <person name="Andreopoulos W.B."/>
            <person name="Clum A."/>
            <person name="Lindquist E."/>
            <person name="Daum C."/>
            <person name="Ramamoorthy G.K."/>
            <person name="Gryganskyi A."/>
            <person name="Culley D."/>
            <person name="Magnuson J.K."/>
            <person name="James T.Y."/>
            <person name="O'Malley M.A."/>
            <person name="Stajich J.E."/>
            <person name="Spatafora J.W."/>
            <person name="Visel A."/>
            <person name="Grigoriev I.V."/>
        </authorList>
    </citation>
    <scope>NUCLEOTIDE SEQUENCE [LARGE SCALE GENOMIC DNA]</scope>
    <source>
        <strain evidence="2 3">CBS 115471</strain>
    </source>
</reference>
<evidence type="ECO:0000313" key="3">
    <source>
        <dbReference type="Proteomes" id="UP000193144"/>
    </source>
</evidence>
<accession>A0A1Y1ZNK8</accession>
<name>A0A1Y1ZNK8_9PLEO</name>
<evidence type="ECO:0000256" key="1">
    <source>
        <dbReference type="SAM" id="SignalP"/>
    </source>
</evidence>
<keyword evidence="1" id="KW-0732">Signal</keyword>
<feature type="signal peptide" evidence="1">
    <location>
        <begin position="1"/>
        <end position="20"/>
    </location>
</feature>
<dbReference type="AlphaFoldDB" id="A0A1Y1ZNK8"/>
<comment type="caution">
    <text evidence="2">The sequence shown here is derived from an EMBL/GenBank/DDBJ whole genome shotgun (WGS) entry which is preliminary data.</text>
</comment>
<protein>
    <submittedName>
        <fullName evidence="2">Uncharacterized protein</fullName>
    </submittedName>
</protein>
<evidence type="ECO:0000313" key="2">
    <source>
        <dbReference type="EMBL" id="ORY11841.1"/>
    </source>
</evidence>
<keyword evidence="3" id="KW-1185">Reference proteome</keyword>
<dbReference type="EMBL" id="MCFA01000057">
    <property type="protein sequence ID" value="ORY11841.1"/>
    <property type="molecule type" value="Genomic_DNA"/>
</dbReference>
<dbReference type="Proteomes" id="UP000193144">
    <property type="component" value="Unassembled WGS sequence"/>
</dbReference>
<organism evidence="2 3">
    <name type="scientific">Clohesyomyces aquaticus</name>
    <dbReference type="NCBI Taxonomy" id="1231657"/>
    <lineage>
        <taxon>Eukaryota</taxon>
        <taxon>Fungi</taxon>
        <taxon>Dikarya</taxon>
        <taxon>Ascomycota</taxon>
        <taxon>Pezizomycotina</taxon>
        <taxon>Dothideomycetes</taxon>
        <taxon>Pleosporomycetidae</taxon>
        <taxon>Pleosporales</taxon>
        <taxon>Lindgomycetaceae</taxon>
        <taxon>Clohesyomyces</taxon>
    </lineage>
</organism>
<sequence>MFNFSTVTAALLSCVSSILALHIDAYEHAIASSTAATDFWDPTIWTPDPTPVWVTPETAQTPPAHQPWFGWEGEKEGITANATPPPTPTATAMATDTSTSTSVSELFTTTTYMTPLWENMSVLTTTTRNVSVSRTTTMSASVSYTVATETSVRTTTSVQTTTVFETPTTPSRTILPTSHAAKPTCAALDQTARSVGGYTLIGSYSVVTWGGIDCTLRPLNDAEVCNSLFCLLTAKAAHSAKNL</sequence>
<feature type="chain" id="PRO_5013367827" evidence="1">
    <location>
        <begin position="21"/>
        <end position="243"/>
    </location>
</feature>
<proteinExistence type="predicted"/>
<gene>
    <name evidence="2" type="ORF">BCR34DRAFT_601114</name>
</gene>